<proteinExistence type="predicted"/>
<name>A0A3D9S1H9_9FLAO</name>
<comment type="caution">
    <text evidence="1">The sequence shown here is derived from an EMBL/GenBank/DDBJ whole genome shotgun (WGS) entry which is preliminary data.</text>
</comment>
<dbReference type="Gene3D" id="2.40.160.20">
    <property type="match status" value="1"/>
</dbReference>
<reference evidence="1 2" key="1">
    <citation type="submission" date="2018-08" db="EMBL/GenBank/DDBJ databases">
        <title>Genomic Encyclopedia of Type Strains, Phase III (KMG-III): the genomes of soil and plant-associated and newly described type strains.</title>
        <authorList>
            <person name="Whitman W."/>
        </authorList>
    </citation>
    <scope>NUCLEOTIDE SEQUENCE [LARGE SCALE GENOMIC DNA]</scope>
    <source>
        <strain evidence="1 2">325-5</strain>
    </source>
</reference>
<dbReference type="Pfam" id="PF09411">
    <property type="entry name" value="PagL"/>
    <property type="match status" value="1"/>
</dbReference>
<keyword evidence="2" id="KW-1185">Reference proteome</keyword>
<dbReference type="OrthoDB" id="627554at2"/>
<dbReference type="AlphaFoldDB" id="A0A3D9S1H9"/>
<dbReference type="Proteomes" id="UP000256429">
    <property type="component" value="Unassembled WGS sequence"/>
</dbReference>
<sequence length="366" mass="41925">MKKIFYLLLIASYSISYSQSNSSYLQADYFYGNILRQNPDASILLQGHPTGIFMSYNKRTYGEENWQEHYNYPDFGYSIGYQDYKSDILGKLYSVYGHYNFYFTNKTSLNQLIFRTGIGLAYNTNPYDKETNNKNTAFGSHLNSSTYFKLYFQREKLINNLGLNAGLTFIHASNSNIKSPNSGTNVWAVTLGLNYDFDANSGTLNYIPSSESKHFTEPVKYNFAIRSGINESEIIGSGIKPFYVFSAYADKRLNRKSALQFGADLYISPILKDYYELSLSIPHLNFKETSDFSRVGVFLGHELFINKVSIETQVGYYVKYPFNYGGRVYETLGLKRYLNEKWFASIRLKAHAADAETVEFGVGIRL</sequence>
<evidence type="ECO:0000313" key="2">
    <source>
        <dbReference type="Proteomes" id="UP000256429"/>
    </source>
</evidence>
<gene>
    <name evidence="1" type="ORF">BX611_0460</name>
</gene>
<protein>
    <submittedName>
        <fullName evidence="1">Lipid A 3-O-deacylase PagL</fullName>
    </submittedName>
</protein>
<dbReference type="EMBL" id="QTTQ01000009">
    <property type="protein sequence ID" value="REE83176.1"/>
    <property type="molecule type" value="Genomic_DNA"/>
</dbReference>
<evidence type="ECO:0000313" key="1">
    <source>
        <dbReference type="EMBL" id="REE83176.1"/>
    </source>
</evidence>
<accession>A0A3D9S1H9</accession>
<dbReference type="InterPro" id="IPR018550">
    <property type="entry name" value="Lipid-A_deacylase-rel"/>
</dbReference>
<dbReference type="RefSeq" id="WP_115877857.1">
    <property type="nucleotide sequence ID" value="NZ_QTTQ01000009.1"/>
</dbReference>
<organism evidence="1 2">
    <name type="scientific">Lutibacter oceani</name>
    <dbReference type="NCBI Taxonomy" id="1853311"/>
    <lineage>
        <taxon>Bacteria</taxon>
        <taxon>Pseudomonadati</taxon>
        <taxon>Bacteroidota</taxon>
        <taxon>Flavobacteriia</taxon>
        <taxon>Flavobacteriales</taxon>
        <taxon>Flavobacteriaceae</taxon>
        <taxon>Lutibacter</taxon>
    </lineage>
</organism>